<evidence type="ECO:0000313" key="3">
    <source>
        <dbReference type="Proteomes" id="UP000559068"/>
    </source>
</evidence>
<dbReference type="Proteomes" id="UP000559068">
    <property type="component" value="Unassembled WGS sequence"/>
</dbReference>
<feature type="non-terminal residue" evidence="2">
    <location>
        <position position="1"/>
    </location>
</feature>
<organism evidence="2 3">
    <name type="scientific">Aegotheles bennettii</name>
    <dbReference type="NCBI Taxonomy" id="48278"/>
    <lineage>
        <taxon>Eukaryota</taxon>
        <taxon>Metazoa</taxon>
        <taxon>Chordata</taxon>
        <taxon>Craniata</taxon>
        <taxon>Vertebrata</taxon>
        <taxon>Euteleostomi</taxon>
        <taxon>Archelosauria</taxon>
        <taxon>Archosauria</taxon>
        <taxon>Dinosauria</taxon>
        <taxon>Saurischia</taxon>
        <taxon>Theropoda</taxon>
        <taxon>Coelurosauria</taxon>
        <taxon>Aves</taxon>
        <taxon>Neognathae</taxon>
        <taxon>Neoaves</taxon>
        <taxon>Strisores</taxon>
        <taxon>Caprimulgiformes</taxon>
        <taxon>Aegothelidae</taxon>
        <taxon>Aegotheles</taxon>
    </lineage>
</organism>
<dbReference type="AlphaFoldDB" id="A0A7K6TVD4"/>
<accession>A0A7K6TVD4</accession>
<keyword evidence="1" id="KW-0472">Membrane</keyword>
<proteinExistence type="predicted"/>
<dbReference type="InterPro" id="IPR055331">
    <property type="entry name" value="FMR1-like"/>
</dbReference>
<dbReference type="EMBL" id="VZRW01002458">
    <property type="protein sequence ID" value="NWX13796.1"/>
    <property type="molecule type" value="Genomic_DNA"/>
</dbReference>
<evidence type="ECO:0000256" key="1">
    <source>
        <dbReference type="SAM" id="Phobius"/>
    </source>
</evidence>
<gene>
    <name evidence="2" type="primary">Fmr1nb</name>
    <name evidence="2" type="ORF">AEGBEN_R00088</name>
</gene>
<reference evidence="2 3" key="1">
    <citation type="submission" date="2019-09" db="EMBL/GenBank/DDBJ databases">
        <title>Bird 10,000 Genomes (B10K) Project - Family phase.</title>
        <authorList>
            <person name="Zhang G."/>
        </authorList>
    </citation>
    <scope>NUCLEOTIDE SEQUENCE [LARGE SCALE GENOMIC DNA]</scope>
    <source>
        <strain evidence="2">B10K-DU-029-76</strain>
        <tissue evidence="2">Heart</tissue>
    </source>
</reference>
<keyword evidence="1" id="KW-0812">Transmembrane</keyword>
<dbReference type="PANTHER" id="PTHR37360:SF1">
    <property type="entry name" value="FMR1 NEIGHBOR PROTEIN"/>
    <property type="match status" value="1"/>
</dbReference>
<feature type="non-terminal residue" evidence="2">
    <location>
        <position position="149"/>
    </location>
</feature>
<dbReference type="PANTHER" id="PTHR37360">
    <property type="entry name" value="FRAGILE X MENTAL RETARDATION 1 NEIGHBOR PROTEIN"/>
    <property type="match status" value="1"/>
</dbReference>
<evidence type="ECO:0000313" key="2">
    <source>
        <dbReference type="EMBL" id="NWX13796.1"/>
    </source>
</evidence>
<protein>
    <submittedName>
        <fullName evidence="2">FMR1N protein</fullName>
    </submittedName>
</protein>
<name>A0A7K6TVD4_9AVES</name>
<comment type="caution">
    <text evidence="2">The sequence shown here is derived from an EMBL/GenBank/DDBJ whole genome shotgun (WGS) entry which is preliminary data.</text>
</comment>
<feature type="transmembrane region" description="Helical" evidence="1">
    <location>
        <begin position="91"/>
        <end position="113"/>
    </location>
</feature>
<keyword evidence="3" id="KW-1185">Reference proteome</keyword>
<dbReference type="OrthoDB" id="9837391at2759"/>
<keyword evidence="1" id="KW-1133">Transmembrane helix</keyword>
<sequence>SGFASPTQRVLEKNEVACSMLKVKDAFEHLLSFFRPVTCRHKDEQTLLPCHVGEGLNTTECLENKCCPSKSSRKLKCYRPFKDNMQLTLRLLVLVAGGFLILGCLPICCCAFLQRSQCFNPLRRANKEVEQIMRKKRAHNEGFYERFLD</sequence>